<dbReference type="OrthoDB" id="4540541at2"/>
<keyword evidence="1" id="KW-0812">Transmembrane</keyword>
<dbReference type="InterPro" id="IPR009793">
    <property type="entry name" value="DUF1361"/>
</dbReference>
<reference evidence="2 3" key="1">
    <citation type="submission" date="2019-08" db="EMBL/GenBank/DDBJ databases">
        <title>Draft genome sequence of Ulvibacter marinus type strain NBRC 109484.</title>
        <authorList>
            <person name="Kawano K."/>
            <person name="Ushijima N."/>
            <person name="Kihara M."/>
            <person name="Itoh H."/>
        </authorList>
    </citation>
    <scope>NUCLEOTIDE SEQUENCE [LARGE SCALE GENOMIC DNA]</scope>
    <source>
        <strain evidence="2 3">NBRC 109484</strain>
    </source>
</reference>
<proteinExistence type="predicted"/>
<gene>
    <name evidence="2" type="ORF">ULMA_20730</name>
</gene>
<dbReference type="Pfam" id="PF07099">
    <property type="entry name" value="DUF1361"/>
    <property type="match status" value="1"/>
</dbReference>
<dbReference type="EMBL" id="BKCG01000005">
    <property type="protein sequence ID" value="GER59965.1"/>
    <property type="molecule type" value="Genomic_DNA"/>
</dbReference>
<feature type="transmembrane region" description="Helical" evidence="1">
    <location>
        <begin position="12"/>
        <end position="33"/>
    </location>
</feature>
<sequence length="221" mass="25207">MKHIKAYVFQNFETLAILSIATISSIALLGLRLKITQSFFLIFLVWNLFLAAVPYIVSSYLESKNDINTFTLVAGSSMWLLFLPNAPYILTDLIHLTNQSSVSIVIDGIIISAFALSGLLFYLYSVRQMMKIFERKFSKKIVRVIKFMIPFLSGYGIYLGRFERWNSWNIAQNPLGLLNNVLTSFIDESKIGLVITTTVFIGSILLITNYLFIRYISKQTI</sequence>
<feature type="transmembrane region" description="Helical" evidence="1">
    <location>
        <begin position="191"/>
        <end position="213"/>
    </location>
</feature>
<protein>
    <submittedName>
        <fullName evidence="2">Membrane protein</fullName>
    </submittedName>
</protein>
<evidence type="ECO:0000313" key="3">
    <source>
        <dbReference type="Proteomes" id="UP000326509"/>
    </source>
</evidence>
<dbReference type="Proteomes" id="UP000326509">
    <property type="component" value="Unassembled WGS sequence"/>
</dbReference>
<name>A0A5J4IQ93_9FLAO</name>
<feature type="transmembrane region" description="Helical" evidence="1">
    <location>
        <begin position="69"/>
        <end position="90"/>
    </location>
</feature>
<evidence type="ECO:0000313" key="2">
    <source>
        <dbReference type="EMBL" id="GER59965.1"/>
    </source>
</evidence>
<organism evidence="2 3">
    <name type="scientific">Patiriisocius marinus</name>
    <dbReference type="NCBI Taxonomy" id="1397112"/>
    <lineage>
        <taxon>Bacteria</taxon>
        <taxon>Pseudomonadati</taxon>
        <taxon>Bacteroidota</taxon>
        <taxon>Flavobacteriia</taxon>
        <taxon>Flavobacteriales</taxon>
        <taxon>Flavobacteriaceae</taxon>
        <taxon>Patiriisocius</taxon>
    </lineage>
</organism>
<keyword evidence="1" id="KW-1133">Transmembrane helix</keyword>
<evidence type="ECO:0000256" key="1">
    <source>
        <dbReference type="SAM" id="Phobius"/>
    </source>
</evidence>
<feature type="transmembrane region" description="Helical" evidence="1">
    <location>
        <begin position="39"/>
        <end position="57"/>
    </location>
</feature>
<comment type="caution">
    <text evidence="2">The sequence shown here is derived from an EMBL/GenBank/DDBJ whole genome shotgun (WGS) entry which is preliminary data.</text>
</comment>
<accession>A0A5J4IQ93</accession>
<feature type="transmembrane region" description="Helical" evidence="1">
    <location>
        <begin position="102"/>
        <end position="124"/>
    </location>
</feature>
<keyword evidence="3" id="KW-1185">Reference proteome</keyword>
<keyword evidence="1" id="KW-0472">Membrane</keyword>
<dbReference type="RefSeq" id="WP_151674426.1">
    <property type="nucleotide sequence ID" value="NZ_BKCG01000005.1"/>
</dbReference>
<dbReference type="AlphaFoldDB" id="A0A5J4IQ93"/>
<feature type="transmembrane region" description="Helical" evidence="1">
    <location>
        <begin position="144"/>
        <end position="160"/>
    </location>
</feature>